<keyword evidence="2" id="KW-0808">Transferase</keyword>
<sequence>MSDALLVGMDVGTTSCKVTVCTVDGREAAAGKAPLGWEVTSNGVETDPADVLQAVGAATAQALAQVPPGPVVGVGVASMGEAGVLLDRRGEPIAPVIAWHDDRDRDLADQLADDLGRVEFIRSTGLPVRPQWSLTKHRWLTRHFPDSQQAVRRLGIAEWVVRALGGEEASEFSLASRTGWLRIDSAQWWPESLEWSGAKPSLLPPLVAAGTPLGRVSASWAGPRLLGAHLTVAGHDHLAAAIGADAAGDGDQLDSCGTAEALVRTVPAPLSGDAVHRLVSADVTVGRHALAGRLSLLGDTRGGLLLQNVQRLLGFDSAQLPDLDAAALRHRDRSVTASLEADGTVALRGIGRNATPDRAWYAALTAGLERAVRMDSDMAAVLGPHHRTVMT</sequence>
<dbReference type="InterPro" id="IPR050406">
    <property type="entry name" value="FGGY_Carb_Kinase"/>
</dbReference>
<dbReference type="Pfam" id="PF00370">
    <property type="entry name" value="FGGY_N"/>
    <property type="match status" value="1"/>
</dbReference>
<dbReference type="PANTHER" id="PTHR43095">
    <property type="entry name" value="SUGAR KINASE"/>
    <property type="match status" value="1"/>
</dbReference>
<keyword evidence="6" id="KW-1185">Reference proteome</keyword>
<dbReference type="InterPro" id="IPR043129">
    <property type="entry name" value="ATPase_NBD"/>
</dbReference>
<dbReference type="RefSeq" id="WP_381187917.1">
    <property type="nucleotide sequence ID" value="NZ_JBHSFK010000091.1"/>
</dbReference>
<evidence type="ECO:0000256" key="1">
    <source>
        <dbReference type="ARBA" id="ARBA00009156"/>
    </source>
</evidence>
<protein>
    <submittedName>
        <fullName evidence="5">FGGY family carbohydrate kinase</fullName>
    </submittedName>
</protein>
<comment type="similarity">
    <text evidence="1">Belongs to the FGGY kinase family.</text>
</comment>
<accession>A0ABV9BA85</accession>
<keyword evidence="3 5" id="KW-0418">Kinase</keyword>
<dbReference type="Gene3D" id="3.30.420.40">
    <property type="match status" value="1"/>
</dbReference>
<feature type="non-terminal residue" evidence="5">
    <location>
        <position position="391"/>
    </location>
</feature>
<feature type="domain" description="Carbohydrate kinase FGGY N-terminal" evidence="4">
    <location>
        <begin position="6"/>
        <end position="243"/>
    </location>
</feature>
<evidence type="ECO:0000256" key="2">
    <source>
        <dbReference type="ARBA" id="ARBA00022679"/>
    </source>
</evidence>
<organism evidence="5 6">
    <name type="scientific">Streptomyces vulcanius</name>
    <dbReference type="NCBI Taxonomy" id="1441876"/>
    <lineage>
        <taxon>Bacteria</taxon>
        <taxon>Bacillati</taxon>
        <taxon>Actinomycetota</taxon>
        <taxon>Actinomycetes</taxon>
        <taxon>Kitasatosporales</taxon>
        <taxon>Streptomycetaceae</taxon>
        <taxon>Streptomyces</taxon>
    </lineage>
</organism>
<name>A0ABV9BA85_9ACTN</name>
<reference evidence="6" key="1">
    <citation type="journal article" date="2019" name="Int. J. Syst. Evol. Microbiol.">
        <title>The Global Catalogue of Microorganisms (GCM) 10K type strain sequencing project: providing services to taxonomists for standard genome sequencing and annotation.</title>
        <authorList>
            <consortium name="The Broad Institute Genomics Platform"/>
            <consortium name="The Broad Institute Genome Sequencing Center for Infectious Disease"/>
            <person name="Wu L."/>
            <person name="Ma J."/>
        </authorList>
    </citation>
    <scope>NUCLEOTIDE SEQUENCE [LARGE SCALE GENOMIC DNA]</scope>
    <source>
        <strain evidence="6">CGMCC 4.7177</strain>
    </source>
</reference>
<evidence type="ECO:0000313" key="5">
    <source>
        <dbReference type="EMBL" id="MFC4508554.1"/>
    </source>
</evidence>
<comment type="caution">
    <text evidence="5">The sequence shown here is derived from an EMBL/GenBank/DDBJ whole genome shotgun (WGS) entry which is preliminary data.</text>
</comment>
<gene>
    <name evidence="5" type="ORF">ACFPIH_55790</name>
</gene>
<dbReference type="GO" id="GO:0016301">
    <property type="term" value="F:kinase activity"/>
    <property type="evidence" value="ECO:0007669"/>
    <property type="project" value="UniProtKB-KW"/>
</dbReference>
<dbReference type="InterPro" id="IPR018484">
    <property type="entry name" value="FGGY_N"/>
</dbReference>
<dbReference type="EMBL" id="JBHSFK010000091">
    <property type="protein sequence ID" value="MFC4508554.1"/>
    <property type="molecule type" value="Genomic_DNA"/>
</dbReference>
<proteinExistence type="inferred from homology"/>
<evidence type="ECO:0000256" key="3">
    <source>
        <dbReference type="ARBA" id="ARBA00022777"/>
    </source>
</evidence>
<dbReference type="Proteomes" id="UP001595839">
    <property type="component" value="Unassembled WGS sequence"/>
</dbReference>
<evidence type="ECO:0000259" key="4">
    <source>
        <dbReference type="Pfam" id="PF00370"/>
    </source>
</evidence>
<dbReference type="SUPFAM" id="SSF53067">
    <property type="entry name" value="Actin-like ATPase domain"/>
    <property type="match status" value="1"/>
</dbReference>
<evidence type="ECO:0000313" key="6">
    <source>
        <dbReference type="Proteomes" id="UP001595839"/>
    </source>
</evidence>